<evidence type="ECO:0000256" key="8">
    <source>
        <dbReference type="ARBA" id="ARBA00022840"/>
    </source>
</evidence>
<evidence type="ECO:0000313" key="19">
    <source>
        <dbReference type="EMBL" id="QCI23419.1"/>
    </source>
</evidence>
<feature type="binding site" evidence="15">
    <location>
        <position position="751"/>
    </location>
    <ligand>
        <name>Mg(2+)</name>
        <dbReference type="ChEBI" id="CHEBI:18420"/>
    </ligand>
</feature>
<evidence type="ECO:0000256" key="5">
    <source>
        <dbReference type="ARBA" id="ARBA00022801"/>
    </source>
</evidence>
<dbReference type="NCBIfam" id="TIGR00609">
    <property type="entry name" value="recB"/>
    <property type="match status" value="1"/>
</dbReference>
<dbReference type="AlphaFoldDB" id="A0A4D6Y383"/>
<comment type="function">
    <text evidence="15">A helicase/nuclease that prepares dsDNA breaks (DSB) for recombinational DNA repair. Binds to DSBs and unwinds DNA via a highly rapid and processive ATP-dependent bidirectional helicase activity. Unwinds dsDNA until it encounters a Chi (crossover hotspot instigator) sequence from the 3' direction. Cuts ssDNA a few nucleotides 3' to the Chi site. The properties and activities of the enzyme are changed at Chi. The Chi-altered holoenzyme produces a long 3'-ssDNA overhang and facilitates RecA-binding to the ssDNA for homologous DNA recombination and repair. Holoenzyme degrades any linearized DNA that is unable to undergo homologous recombination. In the holoenzyme this subunit contributes ATPase, 3'-5' helicase, exonuclease activity and loads RecA onto ssDNA.</text>
</comment>
<protein>
    <recommendedName>
        <fullName evidence="15">RecBCD enzyme subunit RecB</fullName>
        <ecNumber evidence="15">3.1.11.5</ecNumber>
        <ecNumber evidence="15">5.6.2.4</ecNumber>
    </recommendedName>
    <alternativeName>
        <fullName evidence="15">DNA 3'-5' helicase subunit RecB</fullName>
    </alternativeName>
    <alternativeName>
        <fullName evidence="15">Exonuclease V subunit RecB</fullName>
        <shortName evidence="15">ExoV subunit RecB</shortName>
    </alternativeName>
    <alternativeName>
        <fullName evidence="15">Helicase/nuclease RecBCD subunit RecB</fullName>
    </alternativeName>
</protein>
<dbReference type="PROSITE" id="PS51217">
    <property type="entry name" value="UVRD_HELICASE_CTER"/>
    <property type="match status" value="1"/>
</dbReference>
<organism evidence="19 20">
    <name type="scientific">Buchnera aphidicola subsp. Melaphis rhois</name>
    <dbReference type="NCBI Taxonomy" id="118103"/>
    <lineage>
        <taxon>Bacteria</taxon>
        <taxon>Pseudomonadati</taxon>
        <taxon>Pseudomonadota</taxon>
        <taxon>Gammaproteobacteria</taxon>
        <taxon>Enterobacterales</taxon>
        <taxon>Erwiniaceae</taxon>
        <taxon>Buchnera</taxon>
    </lineage>
</organism>
<dbReference type="EC" id="5.6.2.4" evidence="15"/>
<dbReference type="GO" id="GO:0000287">
    <property type="term" value="F:magnesium ion binding"/>
    <property type="evidence" value="ECO:0007669"/>
    <property type="project" value="UniProtKB-UniRule"/>
</dbReference>
<dbReference type="EC" id="3.1.11.5" evidence="15"/>
<evidence type="ECO:0000256" key="3">
    <source>
        <dbReference type="ARBA" id="ARBA00022741"/>
    </source>
</evidence>
<evidence type="ECO:0000256" key="9">
    <source>
        <dbReference type="ARBA" id="ARBA00022842"/>
    </source>
</evidence>
<comment type="similarity">
    <text evidence="15">Belongs to the helicase family. UvrD subfamily.</text>
</comment>
<comment type="catalytic activity">
    <reaction evidence="13 15">
        <text>Couples ATP hydrolysis with the unwinding of duplex DNA by translocating in the 3'-5' direction.</text>
        <dbReference type="EC" id="5.6.2.4"/>
    </reaction>
</comment>
<dbReference type="InterPro" id="IPR027417">
    <property type="entry name" value="P-loop_NTPase"/>
</dbReference>
<feature type="domain" description="UvrD-like helicase C-terminal" evidence="18">
    <location>
        <begin position="175"/>
        <end position="424"/>
    </location>
</feature>
<keyword evidence="11 15" id="KW-0234">DNA repair</keyword>
<dbReference type="SUPFAM" id="SSF52540">
    <property type="entry name" value="P-loop containing nucleoside triphosphate hydrolases"/>
    <property type="match status" value="1"/>
</dbReference>
<comment type="miscellaneous">
    <text evidence="15">In the RecBCD complex, RecB has a slow 3'-5' helicase, an exonuclease activity and loads RecA onto ssDNA, RecD has a fast 5'-3' helicase activity, while RecC stimulates the ATPase and processivity of the RecB helicase and contributes to recognition of the Chi site.</text>
</comment>
<evidence type="ECO:0000256" key="16">
    <source>
        <dbReference type="PROSITE-ProRule" id="PRU00560"/>
    </source>
</evidence>
<dbReference type="OrthoDB" id="9810135at2"/>
<keyword evidence="12 15" id="KW-0413">Isomerase</keyword>
<dbReference type="GO" id="GO:0003677">
    <property type="term" value="F:DNA binding"/>
    <property type="evidence" value="ECO:0007669"/>
    <property type="project" value="UniProtKB-UniRule"/>
</dbReference>
<keyword evidence="8 15" id="KW-0067">ATP-binding</keyword>
<dbReference type="GO" id="GO:0000724">
    <property type="term" value="P:double-strand break repair via homologous recombination"/>
    <property type="evidence" value="ECO:0007669"/>
    <property type="project" value="UniProtKB-UniRule"/>
</dbReference>
<dbReference type="Gene3D" id="1.10.486.10">
    <property type="entry name" value="PCRA, domain 4"/>
    <property type="match status" value="1"/>
</dbReference>
<keyword evidence="7 15" id="KW-0269">Exonuclease</keyword>
<keyword evidence="5 15" id="KW-0378">Hydrolase</keyword>
<dbReference type="GO" id="GO:0008854">
    <property type="term" value="F:exodeoxyribonuclease V activity"/>
    <property type="evidence" value="ECO:0007669"/>
    <property type="project" value="UniProtKB-EC"/>
</dbReference>
<evidence type="ECO:0000256" key="10">
    <source>
        <dbReference type="ARBA" id="ARBA00023125"/>
    </source>
</evidence>
<comment type="catalytic activity">
    <reaction evidence="15">
        <text>Exonucleolytic cleavage (in the presence of ATP) in either 5'- to 3'- or 3'- to 5'-direction to yield 5'-phosphooligonucleotides.</text>
        <dbReference type="EC" id="3.1.11.5"/>
    </reaction>
</comment>
<evidence type="ECO:0000256" key="14">
    <source>
        <dbReference type="ARBA" id="ARBA00048988"/>
    </source>
</evidence>
<comment type="domain">
    <text evidence="15">The N-terminal DNA-binding domain is a ssDNA-dependent ATPase and has ATP-dependent 3'-5' helicase function. This domain interacts with RecC.</text>
</comment>
<dbReference type="Gene3D" id="3.40.50.300">
    <property type="entry name" value="P-loop containing nucleotide triphosphate hydrolases"/>
    <property type="match status" value="2"/>
</dbReference>
<feature type="region of interest" description="DNA-binding and helicase activity, interacts with RecC" evidence="15">
    <location>
        <begin position="1"/>
        <end position="547"/>
    </location>
</feature>
<feature type="binding site" evidence="15">
    <location>
        <position position="738"/>
    </location>
    <ligand>
        <name>Mg(2+)</name>
        <dbReference type="ChEBI" id="CHEBI:18420"/>
    </ligand>
</feature>
<dbReference type="PANTHER" id="PTHR11070">
    <property type="entry name" value="UVRD / RECB / PCRA DNA HELICASE FAMILY MEMBER"/>
    <property type="match status" value="1"/>
</dbReference>
<keyword evidence="2 15" id="KW-0479">Metal-binding</keyword>
<dbReference type="InterPro" id="IPR011604">
    <property type="entry name" value="PDDEXK-like_dom_sf"/>
</dbReference>
<evidence type="ECO:0000256" key="15">
    <source>
        <dbReference type="HAMAP-Rule" id="MF_01485"/>
    </source>
</evidence>
<feature type="binding site" evidence="15">
    <location>
        <position position="627"/>
    </location>
    <ligand>
        <name>Mg(2+)</name>
        <dbReference type="ChEBI" id="CHEBI:18420"/>
    </ligand>
</feature>
<evidence type="ECO:0000313" key="20">
    <source>
        <dbReference type="Proteomes" id="UP000298566"/>
    </source>
</evidence>
<dbReference type="Pfam" id="PF13361">
    <property type="entry name" value="UvrD_C"/>
    <property type="match status" value="2"/>
</dbReference>
<dbReference type="PROSITE" id="PS51198">
    <property type="entry name" value="UVRD_HELICASE_ATP_BIND"/>
    <property type="match status" value="1"/>
</dbReference>
<evidence type="ECO:0000259" key="18">
    <source>
        <dbReference type="PROSITE" id="PS51217"/>
    </source>
</evidence>
<evidence type="ECO:0000256" key="6">
    <source>
        <dbReference type="ARBA" id="ARBA00022806"/>
    </source>
</evidence>
<evidence type="ECO:0000256" key="12">
    <source>
        <dbReference type="ARBA" id="ARBA00023235"/>
    </source>
</evidence>
<keyword evidence="3 15" id="KW-0547">Nucleotide-binding</keyword>
<dbReference type="Gene3D" id="3.90.320.10">
    <property type="match status" value="1"/>
</dbReference>
<gene>
    <name evidence="15 19" type="primary">recB</name>
    <name evidence="19" type="ORF">D9V73_02115</name>
</gene>
<evidence type="ECO:0000256" key="4">
    <source>
        <dbReference type="ARBA" id="ARBA00022763"/>
    </source>
</evidence>
<proteinExistence type="inferred from homology"/>
<dbReference type="InterPro" id="IPR000212">
    <property type="entry name" value="DNA_helicase_UvrD/REP"/>
</dbReference>
<dbReference type="InterPro" id="IPR014016">
    <property type="entry name" value="UvrD-like_ATP-bd"/>
</dbReference>
<dbReference type="GO" id="GO:0016887">
    <property type="term" value="F:ATP hydrolysis activity"/>
    <property type="evidence" value="ECO:0007669"/>
    <property type="project" value="RHEA"/>
</dbReference>
<comment type="caution">
    <text evidence="16">Lacks conserved residue(s) required for the propagation of feature annotation.</text>
</comment>
<evidence type="ECO:0000256" key="2">
    <source>
        <dbReference type="ARBA" id="ARBA00022723"/>
    </source>
</evidence>
<feature type="region of interest" description="Nuclease activity, interacts with RecD and RecA" evidence="15">
    <location>
        <begin position="569"/>
        <end position="844"/>
    </location>
</feature>
<keyword evidence="6 15" id="KW-0347">Helicase</keyword>
<dbReference type="HAMAP" id="MF_01485">
    <property type="entry name" value="RecB"/>
    <property type="match status" value="1"/>
</dbReference>
<dbReference type="InterPro" id="IPR004586">
    <property type="entry name" value="RecB"/>
</dbReference>
<dbReference type="PANTHER" id="PTHR11070:SF23">
    <property type="entry name" value="RECBCD ENZYME SUBUNIT RECB"/>
    <property type="match status" value="1"/>
</dbReference>
<keyword evidence="1 15" id="KW-0540">Nuclease</keyword>
<dbReference type="GO" id="GO:0043138">
    <property type="term" value="F:3'-5' DNA helicase activity"/>
    <property type="evidence" value="ECO:0007669"/>
    <property type="project" value="UniProtKB-UniRule"/>
</dbReference>
<comment type="cofactor">
    <cofactor evidence="15">
        <name>Mg(2+)</name>
        <dbReference type="ChEBI" id="CHEBI:18420"/>
    </cofactor>
    <text evidence="15">Binds 1 Mg(2+) ion per subunit.</text>
</comment>
<evidence type="ECO:0000259" key="17">
    <source>
        <dbReference type="PROSITE" id="PS51198"/>
    </source>
</evidence>
<comment type="subunit">
    <text evidence="15">Heterotrimer of RecB, RecC and RecD. All subunits contribute to DNA-binding. Interacts with RecA.</text>
</comment>
<accession>A0A4D6Y383</accession>
<dbReference type="EMBL" id="CP033004">
    <property type="protein sequence ID" value="QCI23419.1"/>
    <property type="molecule type" value="Genomic_DNA"/>
</dbReference>
<reference evidence="19 20" key="1">
    <citation type="submission" date="2018-10" db="EMBL/GenBank/DDBJ databases">
        <title>Comparative functional genomics of the obligate endosymbiont Buchnera aphidicola.</title>
        <authorList>
            <person name="Chong R.A."/>
        </authorList>
    </citation>
    <scope>NUCLEOTIDE SEQUENCE [LARGE SCALE GENOMIC DNA]</scope>
    <source>
        <strain evidence="19 20">Mrh</strain>
    </source>
</reference>
<dbReference type="Proteomes" id="UP000298566">
    <property type="component" value="Chromosome"/>
</dbReference>
<evidence type="ECO:0000256" key="11">
    <source>
        <dbReference type="ARBA" id="ARBA00023204"/>
    </source>
</evidence>
<name>A0A4D6Y383_BUCMH</name>
<comment type="catalytic activity">
    <reaction evidence="14 15">
        <text>ATP + H2O = ADP + phosphate + H(+)</text>
        <dbReference type="Rhea" id="RHEA:13065"/>
        <dbReference type="ChEBI" id="CHEBI:15377"/>
        <dbReference type="ChEBI" id="CHEBI:15378"/>
        <dbReference type="ChEBI" id="CHEBI:30616"/>
        <dbReference type="ChEBI" id="CHEBI:43474"/>
        <dbReference type="ChEBI" id="CHEBI:456216"/>
        <dbReference type="EC" id="5.6.2.4"/>
    </reaction>
</comment>
<keyword evidence="10 15" id="KW-0238">DNA-binding</keyword>
<dbReference type="GO" id="GO:0005829">
    <property type="term" value="C:cytosol"/>
    <property type="evidence" value="ECO:0007669"/>
    <property type="project" value="TreeGrafter"/>
</dbReference>
<dbReference type="InterPro" id="IPR011335">
    <property type="entry name" value="Restrct_endonuc-II-like"/>
</dbReference>
<dbReference type="InterPro" id="IPR014017">
    <property type="entry name" value="DNA_helicase_UvrD-like_C"/>
</dbReference>
<keyword evidence="9 15" id="KW-0460">Magnesium</keyword>
<evidence type="ECO:0000256" key="1">
    <source>
        <dbReference type="ARBA" id="ARBA00022722"/>
    </source>
</evidence>
<feature type="active site" description="For nuclease activity" evidence="15">
    <location>
        <position position="751"/>
    </location>
</feature>
<evidence type="ECO:0000256" key="13">
    <source>
        <dbReference type="ARBA" id="ARBA00034617"/>
    </source>
</evidence>
<dbReference type="CDD" id="cd22352">
    <property type="entry name" value="RecB_C-like"/>
    <property type="match status" value="1"/>
</dbReference>
<feature type="domain" description="UvrD-like helicase ATP-binding" evidence="17">
    <location>
        <begin position="1"/>
        <end position="133"/>
    </location>
</feature>
<dbReference type="SUPFAM" id="SSF52980">
    <property type="entry name" value="Restriction endonuclease-like"/>
    <property type="match status" value="1"/>
</dbReference>
<sequence>MPKNKIFIKNPIPYRSYNTNKKDIQQRKKKQEIFEFDDLIQSLYKILNKKNENISKIIKQKYPILLIDEFQDTNRHQYKIFEKIYKSQEDTCILMSDPKQAIYSFRGADISYYLKVKKRIKKHYQLNINWRSSKEMVESINLLFLRIKNVFLLPNIDFIPTKSSYQEKQIEFKINGILQPAIRFLFNDKPIINKNEYENWISKACVNYISFWINEGKKENAIIIKNNKAKFISAKDICILVNNKRESSIIKEALHASNIPTTFLSQKTSVFHSIEALELLWIFQAILNPKNEFILKRALSTSIISNNSYDIDILTNKYSTWSNVINEFSEYLMIWENIGIENVIYKIIKNYKISENNHVPNITNILHIGELLEKQFNKTKKKYILIFWLEKKIEKKQDIPDTDYIRSRNNKNCIKITTIHKSKGLEYPITCIPFSITPYNFCSDIDSTNNTMSNITTRKKILSENMRLLYVALTRAIVHCCIGIASIQNDKILKKNNYSNIYNNALKYVIQLGTECNSKQLNIILKKISYNQNIEVNSIIPHFSTISTNYTENKINANTKKLTRILEYNYDITSYSKLKKNYGLLTFPKKSHITCVHKNIKINSKEKNKNVTPHSLPKGNIFGIFIHKILKNINFHEIINQNWISNQLEKNNFNKTWDVVLKNWINTILNTPLNHSNLVLSQLHPKNYIKELEFFLPIKNKITDMRLNKIVNMFNPILNTTKKICFDPIKGILVGSIDLIFRWKKKYYLVDYKSNWLGHSISDYSKKSIHHAITTNFYDLQYQLYSVALHRYLSQRIKNYTLNKYFGGIYILFLRAMDNTNSQQGLFFTLPESKIIKDLNDLFK</sequence>
<comment type="domain">
    <text evidence="15">The C-terminal domain has nuclease activity and interacts with RecD. It interacts with RecA, facilitating its loading onto ssDNA.</text>
</comment>
<evidence type="ECO:0000256" key="7">
    <source>
        <dbReference type="ARBA" id="ARBA00022839"/>
    </source>
</evidence>
<dbReference type="GO" id="GO:0005524">
    <property type="term" value="F:ATP binding"/>
    <property type="evidence" value="ECO:0007669"/>
    <property type="project" value="UniProtKB-UniRule"/>
</dbReference>
<dbReference type="Pfam" id="PF00580">
    <property type="entry name" value="UvrD-helicase"/>
    <property type="match status" value="1"/>
</dbReference>
<keyword evidence="4 15" id="KW-0227">DNA damage</keyword>
<dbReference type="GO" id="GO:0009338">
    <property type="term" value="C:exodeoxyribonuclease V complex"/>
    <property type="evidence" value="ECO:0007669"/>
    <property type="project" value="TreeGrafter"/>
</dbReference>